<reference evidence="1" key="1">
    <citation type="submission" date="2018-05" db="EMBL/GenBank/DDBJ databases">
        <authorList>
            <person name="Lanie J.A."/>
            <person name="Ng W.-L."/>
            <person name="Kazmierczak K.M."/>
            <person name="Andrzejewski T.M."/>
            <person name="Davidsen T.M."/>
            <person name="Wayne K.J."/>
            <person name="Tettelin H."/>
            <person name="Glass J.I."/>
            <person name="Rusch D."/>
            <person name="Podicherti R."/>
            <person name="Tsui H.-C.T."/>
            <person name="Winkler M.E."/>
        </authorList>
    </citation>
    <scope>NUCLEOTIDE SEQUENCE</scope>
</reference>
<sequence>MATMTDHAFSDDALRRFITDGYALIESDPSQGCSDDHPPEFHEDMCERLDRVMEQEGNPGNNILPRVPQIQRVFDAPHVSAALTRILGPGYIMHPHRHCHHRPPGSKPQGWHKDDYVYDQNARHHRGRWVMAFYYPQAVSADMGATAIVPGYQHHDTTVAIKADPTLEMSITGAAGMVAIVNFDIWHRGGENTTPRHRHMLKFQFMRMEEPVTPDTARAETNLEWPDADGVSRYQWDWLHGASDSPSAENGVDSATAIEQLLGDDESTRLQATYALAGIGE</sequence>
<name>A0A382LRN3_9ZZZZ</name>
<dbReference type="Pfam" id="PF05721">
    <property type="entry name" value="PhyH"/>
    <property type="match status" value="1"/>
</dbReference>
<gene>
    <name evidence="1" type="ORF">METZ01_LOCUS290415</name>
</gene>
<proteinExistence type="predicted"/>
<protein>
    <recommendedName>
        <fullName evidence="2">Phytanoyl-CoA dioxygenase</fullName>
    </recommendedName>
</protein>
<evidence type="ECO:0008006" key="2">
    <source>
        <dbReference type="Google" id="ProtNLM"/>
    </source>
</evidence>
<dbReference type="Gene3D" id="2.60.120.620">
    <property type="entry name" value="q2cbj1_9rhob like domain"/>
    <property type="match status" value="1"/>
</dbReference>
<dbReference type="AlphaFoldDB" id="A0A382LRN3"/>
<feature type="non-terminal residue" evidence="1">
    <location>
        <position position="281"/>
    </location>
</feature>
<organism evidence="1">
    <name type="scientific">marine metagenome</name>
    <dbReference type="NCBI Taxonomy" id="408172"/>
    <lineage>
        <taxon>unclassified sequences</taxon>
        <taxon>metagenomes</taxon>
        <taxon>ecological metagenomes</taxon>
    </lineage>
</organism>
<evidence type="ECO:0000313" key="1">
    <source>
        <dbReference type="EMBL" id="SVC37561.1"/>
    </source>
</evidence>
<dbReference type="SUPFAM" id="SSF51197">
    <property type="entry name" value="Clavaminate synthase-like"/>
    <property type="match status" value="1"/>
</dbReference>
<dbReference type="InterPro" id="IPR008775">
    <property type="entry name" value="Phytyl_CoA_dOase-like"/>
</dbReference>
<dbReference type="EMBL" id="UINC01087844">
    <property type="protein sequence ID" value="SVC37561.1"/>
    <property type="molecule type" value="Genomic_DNA"/>
</dbReference>
<accession>A0A382LRN3</accession>